<evidence type="ECO:0000256" key="9">
    <source>
        <dbReference type="ARBA" id="ARBA00022833"/>
    </source>
</evidence>
<dbReference type="PROSITE" id="PS00211">
    <property type="entry name" value="ABC_TRANSPORTER_1"/>
    <property type="match status" value="2"/>
</dbReference>
<evidence type="ECO:0000313" key="18">
    <source>
        <dbReference type="EMBL" id="QEG21585.1"/>
    </source>
</evidence>
<dbReference type="InterPro" id="IPR041102">
    <property type="entry name" value="UvrA_inter"/>
</dbReference>
<keyword evidence="7" id="KW-0228">DNA excision</keyword>
<accession>A0A5B9P8P6</accession>
<dbReference type="NCBIfam" id="TIGR00630">
    <property type="entry name" value="uvra"/>
    <property type="match status" value="1"/>
</dbReference>
<comment type="similarity">
    <text evidence="14">Belongs to the ABC transporter superfamily. UvrA family.</text>
</comment>
<dbReference type="GO" id="GO:0005737">
    <property type="term" value="C:cytoplasm"/>
    <property type="evidence" value="ECO:0007669"/>
    <property type="project" value="UniProtKB-SubCell"/>
</dbReference>
<sequence length="938" mass="102350">MPEFDQIEVIGARTHCLKNVDVSIPQNQLVVITGRSGSGKSSLAIDTIFAEGQRQFLECQSIHSRQYFDQLPRADVDRIVNLPPTVCSKQQNSGGSPRSTVGTLTEVHDFLRVLFAQAGTVHCVQCGDAIEQATEIDICDAIEAFPEATRMMVLAPLVDDGMELARAIEMVRRERLLRISIDGAIFDIEETPPLDPQRQYEFAAVVDRIIVRDNFRERLLKAIDSASELGQGNILVRYVTPGDLEADASIRSDPVRWQTLRYSTRYACAKCGIACSEISPRLFSFNSPQGACPECQGLGLQLRFDTERVIDRTRSLSEGAVLPWSSFSAAKLKSTLKELQPLLEKVGFDRDRPMSDLSADSLRRLLESTDKESPGIFVLLHRELATTDDDERYEELASLERPLPCPACHGSRLNLQANAVRFAGNSIAEVLNMSLGNAAAWFRAARLDESTPEKKLAAETLVAEIQKRLDYLVEVGVHYLSLGRGADSLSGGELQRVRMGASIGSGLANVCYVLDEPSVGLHARDSERLLNSLRTLKENGNSLIVVEHDETIIENADHLIDVGPGAGDLGGEVVATGLPEQVAAADAASLTGAFLSGKEQFASFPQREVDSKKVISIRGASGFNLKSVDVFIPLHRFVCVSGVSGSGKSTLINRTLAPAIQDHFGFFGKRPETFDSIEGLEQIDKAILIDQAPIGRSSKSCPATFCGLWDLFRKIFSATRVAKQRGYGIGRFSFNSKAGRCDDCKGHGVRRVKMDFMPDLFVECETCKGRRFNVQTLQAKFGTLSIADVLDLNVAQARERFENFAKLTRILDVMLSVGLGYLKLGQPANTLSGGEAQRLKLAKELARSSEGHTLYLLDEPTRGLHFADVRDLLTVLQKLVDQGHSVVVIEHNLDVLKSADWIIDLGPDGGDAGGEVVVCGTPAQVAACSVSITGQFLG</sequence>
<dbReference type="InterPro" id="IPR027417">
    <property type="entry name" value="P-loop_NTPase"/>
</dbReference>
<keyword evidence="13" id="KW-0234">DNA repair</keyword>
<keyword evidence="10" id="KW-0067">ATP-binding</keyword>
<keyword evidence="19" id="KW-1185">Reference proteome</keyword>
<keyword evidence="3" id="KW-0479">Metal-binding</keyword>
<dbReference type="Proteomes" id="UP000322214">
    <property type="component" value="Chromosome"/>
</dbReference>
<dbReference type="RefSeq" id="WP_075083210.1">
    <property type="nucleotide sequence ID" value="NZ_CP042912.1"/>
</dbReference>
<dbReference type="GO" id="GO:0006289">
    <property type="term" value="P:nucleotide-excision repair"/>
    <property type="evidence" value="ECO:0007669"/>
    <property type="project" value="InterPro"/>
</dbReference>
<evidence type="ECO:0000256" key="13">
    <source>
        <dbReference type="ARBA" id="ARBA00023204"/>
    </source>
</evidence>
<dbReference type="InterPro" id="IPR041552">
    <property type="entry name" value="UvrA_DNA-bd"/>
</dbReference>
<dbReference type="InterPro" id="IPR017871">
    <property type="entry name" value="ABC_transporter-like_CS"/>
</dbReference>
<dbReference type="Gene3D" id="1.10.8.280">
    <property type="entry name" value="ABC transporter ATPase domain-like"/>
    <property type="match status" value="1"/>
</dbReference>
<reference evidence="18 19" key="1">
    <citation type="submission" date="2019-08" db="EMBL/GenBank/DDBJ databases">
        <title>Deep-cultivation of Planctomycetes and their phenomic and genomic characterization uncovers novel biology.</title>
        <authorList>
            <person name="Wiegand S."/>
            <person name="Jogler M."/>
            <person name="Boedeker C."/>
            <person name="Pinto D."/>
            <person name="Vollmers J."/>
            <person name="Rivas-Marin E."/>
            <person name="Kohn T."/>
            <person name="Peeters S.H."/>
            <person name="Heuer A."/>
            <person name="Rast P."/>
            <person name="Oberbeckmann S."/>
            <person name="Bunk B."/>
            <person name="Jeske O."/>
            <person name="Meyerdierks A."/>
            <person name="Storesund J.E."/>
            <person name="Kallscheuer N."/>
            <person name="Luecker S."/>
            <person name="Lage O.M."/>
            <person name="Pohl T."/>
            <person name="Merkel B.J."/>
            <person name="Hornburger P."/>
            <person name="Mueller R.-W."/>
            <person name="Bruemmer F."/>
            <person name="Labrenz M."/>
            <person name="Spormann A.M."/>
            <person name="Op den Camp H."/>
            <person name="Overmann J."/>
            <person name="Amann R."/>
            <person name="Jetten M.S.M."/>
            <person name="Mascher T."/>
            <person name="Medema M.H."/>
            <person name="Devos D.P."/>
            <person name="Kaster A.-K."/>
            <person name="Ovreas L."/>
            <person name="Rohde M."/>
            <person name="Galperin M.Y."/>
            <person name="Jogler C."/>
        </authorList>
    </citation>
    <scope>NUCLEOTIDE SEQUENCE [LARGE SCALE GENOMIC DNA]</scope>
    <source>
        <strain evidence="18 19">FC18</strain>
    </source>
</reference>
<dbReference type="Pfam" id="PF17755">
    <property type="entry name" value="UvrA_DNA-bind"/>
    <property type="match status" value="1"/>
</dbReference>
<evidence type="ECO:0000256" key="15">
    <source>
        <dbReference type="ARBA" id="ARBA00039316"/>
    </source>
</evidence>
<comment type="subcellular location">
    <subcellularLocation>
        <location evidence="1">Cytoplasm</location>
    </subcellularLocation>
</comment>
<proteinExistence type="inferred from homology"/>
<dbReference type="Gene3D" id="3.40.50.300">
    <property type="entry name" value="P-loop containing nucleotide triphosphate hydrolases"/>
    <property type="match status" value="3"/>
</dbReference>
<dbReference type="GO" id="GO:0004518">
    <property type="term" value="F:nuclease activity"/>
    <property type="evidence" value="ECO:0007669"/>
    <property type="project" value="UniProtKB-KW"/>
</dbReference>
<dbReference type="GO" id="GO:0005524">
    <property type="term" value="F:ATP binding"/>
    <property type="evidence" value="ECO:0007669"/>
    <property type="project" value="UniProtKB-KW"/>
</dbReference>
<keyword evidence="6" id="KW-0227">DNA damage</keyword>
<dbReference type="STRING" id="980251.GCA_001642875_00416"/>
<dbReference type="PANTHER" id="PTHR43152:SF3">
    <property type="entry name" value="UVRABC SYSTEM PROTEIN A"/>
    <property type="match status" value="1"/>
</dbReference>
<evidence type="ECO:0000256" key="12">
    <source>
        <dbReference type="ARBA" id="ARBA00023125"/>
    </source>
</evidence>
<evidence type="ECO:0000313" key="19">
    <source>
        <dbReference type="Proteomes" id="UP000322214"/>
    </source>
</evidence>
<evidence type="ECO:0000256" key="7">
    <source>
        <dbReference type="ARBA" id="ARBA00022769"/>
    </source>
</evidence>
<keyword evidence="11" id="KW-0267">Excision nuclease</keyword>
<dbReference type="GO" id="GO:0008270">
    <property type="term" value="F:zinc ion binding"/>
    <property type="evidence" value="ECO:0007669"/>
    <property type="project" value="UniProtKB-KW"/>
</dbReference>
<dbReference type="PROSITE" id="PS50893">
    <property type="entry name" value="ABC_TRANSPORTER_2"/>
    <property type="match status" value="1"/>
</dbReference>
<dbReference type="KEGG" id="mff:MFFC18_14430"/>
<evidence type="ECO:0000256" key="4">
    <source>
        <dbReference type="ARBA" id="ARBA00022737"/>
    </source>
</evidence>
<evidence type="ECO:0000256" key="1">
    <source>
        <dbReference type="ARBA" id="ARBA00004496"/>
    </source>
</evidence>
<evidence type="ECO:0000256" key="11">
    <source>
        <dbReference type="ARBA" id="ARBA00022881"/>
    </source>
</evidence>
<dbReference type="InterPro" id="IPR003439">
    <property type="entry name" value="ABC_transporter-like_ATP-bd"/>
</dbReference>
<dbReference type="EMBL" id="CP042912">
    <property type="protein sequence ID" value="QEG21585.1"/>
    <property type="molecule type" value="Genomic_DNA"/>
</dbReference>
<dbReference type="OrthoDB" id="9809851at2"/>
<dbReference type="Pfam" id="PF17760">
    <property type="entry name" value="UvrA_inter"/>
    <property type="match status" value="1"/>
</dbReference>
<dbReference type="Gene3D" id="1.20.1580.10">
    <property type="entry name" value="ABC transporter ATPase like domain"/>
    <property type="match status" value="3"/>
</dbReference>
<evidence type="ECO:0000256" key="8">
    <source>
        <dbReference type="ARBA" id="ARBA00022771"/>
    </source>
</evidence>
<dbReference type="PANTHER" id="PTHR43152">
    <property type="entry name" value="UVRABC SYSTEM PROTEIN A"/>
    <property type="match status" value="1"/>
</dbReference>
<evidence type="ECO:0000256" key="2">
    <source>
        <dbReference type="ARBA" id="ARBA00022490"/>
    </source>
</evidence>
<dbReference type="SUPFAM" id="SSF52540">
    <property type="entry name" value="P-loop containing nucleoside triphosphate hydrolases"/>
    <property type="match status" value="2"/>
</dbReference>
<evidence type="ECO:0000256" key="14">
    <source>
        <dbReference type="ARBA" id="ARBA00038000"/>
    </source>
</evidence>
<organism evidence="18 19">
    <name type="scientific">Mariniblastus fucicola</name>
    <dbReference type="NCBI Taxonomy" id="980251"/>
    <lineage>
        <taxon>Bacteria</taxon>
        <taxon>Pseudomonadati</taxon>
        <taxon>Planctomycetota</taxon>
        <taxon>Planctomycetia</taxon>
        <taxon>Pirellulales</taxon>
        <taxon>Pirellulaceae</taxon>
        <taxon>Mariniblastus</taxon>
    </lineage>
</organism>
<evidence type="ECO:0000256" key="10">
    <source>
        <dbReference type="ARBA" id="ARBA00022840"/>
    </source>
</evidence>
<dbReference type="GO" id="GO:0016887">
    <property type="term" value="F:ATP hydrolysis activity"/>
    <property type="evidence" value="ECO:0007669"/>
    <property type="project" value="InterPro"/>
</dbReference>
<keyword evidence="12" id="KW-0238">DNA-binding</keyword>
<keyword evidence="4" id="KW-0677">Repeat</keyword>
<keyword evidence="5" id="KW-0547">Nucleotide-binding</keyword>
<name>A0A5B9P8P6_9BACT</name>
<protein>
    <recommendedName>
        <fullName evidence="15">UvrABC system protein A</fullName>
    </recommendedName>
    <alternativeName>
        <fullName evidence="16">Excinuclease ABC subunit A</fullName>
    </alternativeName>
</protein>
<dbReference type="InterPro" id="IPR004602">
    <property type="entry name" value="UvrA"/>
</dbReference>
<dbReference type="GO" id="GO:0003677">
    <property type="term" value="F:DNA binding"/>
    <property type="evidence" value="ECO:0007669"/>
    <property type="project" value="UniProtKB-KW"/>
</dbReference>
<keyword evidence="9" id="KW-0862">Zinc</keyword>
<feature type="domain" description="ABC transporter" evidence="17">
    <location>
        <begin position="609"/>
        <end position="932"/>
    </location>
</feature>
<evidence type="ECO:0000256" key="3">
    <source>
        <dbReference type="ARBA" id="ARBA00022723"/>
    </source>
</evidence>
<keyword evidence="2" id="KW-0963">Cytoplasm</keyword>
<gene>
    <name evidence="18" type="primary">uvrA_2</name>
    <name evidence="18" type="ORF">MFFC18_14430</name>
</gene>
<evidence type="ECO:0000256" key="16">
    <source>
        <dbReference type="ARBA" id="ARBA00042156"/>
    </source>
</evidence>
<evidence type="ECO:0000259" key="17">
    <source>
        <dbReference type="PROSITE" id="PS50893"/>
    </source>
</evidence>
<evidence type="ECO:0000256" key="6">
    <source>
        <dbReference type="ARBA" id="ARBA00022763"/>
    </source>
</evidence>
<dbReference type="GO" id="GO:0009380">
    <property type="term" value="C:excinuclease repair complex"/>
    <property type="evidence" value="ECO:0007669"/>
    <property type="project" value="InterPro"/>
</dbReference>
<dbReference type="AlphaFoldDB" id="A0A5B9P8P6"/>
<dbReference type="Gene3D" id="3.30.190.20">
    <property type="match status" value="1"/>
</dbReference>
<keyword evidence="8" id="KW-0863">Zinc-finger</keyword>
<evidence type="ECO:0000256" key="5">
    <source>
        <dbReference type="ARBA" id="ARBA00022741"/>
    </source>
</evidence>